<evidence type="ECO:0000256" key="3">
    <source>
        <dbReference type="ARBA" id="ARBA00008900"/>
    </source>
</evidence>
<gene>
    <name evidence="11" type="ORF">SAMN04489735_102026</name>
</gene>
<accession>A0A1G8BMG2</accession>
<dbReference type="EMBL" id="FNDE01000020">
    <property type="protein sequence ID" value="SDH33770.1"/>
    <property type="molecule type" value="Genomic_DNA"/>
</dbReference>
<dbReference type="Gene3D" id="3.30.479.10">
    <property type="entry name" value="6-pyruvoyl tetrahydropterin synthase/QueD"/>
    <property type="match status" value="1"/>
</dbReference>
<keyword evidence="8" id="KW-0456">Lyase</keyword>
<dbReference type="AlphaFoldDB" id="A0A1G8BMG2"/>
<dbReference type="InterPro" id="IPR038418">
    <property type="entry name" value="6-PTP_synth/QueD_sf"/>
</dbReference>
<dbReference type="OrthoDB" id="9804698at2"/>
<dbReference type="GO" id="GO:0046872">
    <property type="term" value="F:metal ion binding"/>
    <property type="evidence" value="ECO:0007669"/>
    <property type="project" value="UniProtKB-KW"/>
</dbReference>
<keyword evidence="7" id="KW-0862">Zinc</keyword>
<comment type="similarity">
    <text evidence="3">Belongs to the PTPS family. QueD subfamily.</text>
</comment>
<dbReference type="Pfam" id="PF01242">
    <property type="entry name" value="PTPS"/>
    <property type="match status" value="1"/>
</dbReference>
<comment type="pathway">
    <text evidence="2">Purine metabolism; 7-cyano-7-deazaguanine biosynthesis.</text>
</comment>
<dbReference type="EC" id="4.1.2.50" evidence="4"/>
<evidence type="ECO:0000313" key="11">
    <source>
        <dbReference type="EMBL" id="SDH33770.1"/>
    </source>
</evidence>
<evidence type="ECO:0000256" key="2">
    <source>
        <dbReference type="ARBA" id="ARBA00005061"/>
    </source>
</evidence>
<keyword evidence="6" id="KW-0479">Metal-binding</keyword>
<organism evidence="11 12">
    <name type="scientific">Aneurinibacillus thermoaerophilus</name>
    <dbReference type="NCBI Taxonomy" id="143495"/>
    <lineage>
        <taxon>Bacteria</taxon>
        <taxon>Bacillati</taxon>
        <taxon>Bacillota</taxon>
        <taxon>Bacilli</taxon>
        <taxon>Bacillales</taxon>
        <taxon>Paenibacillaceae</taxon>
        <taxon>Aneurinibacillus group</taxon>
        <taxon>Aneurinibacillus</taxon>
    </lineage>
</organism>
<evidence type="ECO:0000256" key="10">
    <source>
        <dbReference type="ARBA" id="ARBA00048807"/>
    </source>
</evidence>
<comment type="cofactor">
    <cofactor evidence="1">
        <name>Zn(2+)</name>
        <dbReference type="ChEBI" id="CHEBI:29105"/>
    </cofactor>
</comment>
<evidence type="ECO:0000313" key="12">
    <source>
        <dbReference type="Proteomes" id="UP000198956"/>
    </source>
</evidence>
<evidence type="ECO:0000256" key="8">
    <source>
        <dbReference type="ARBA" id="ARBA00023239"/>
    </source>
</evidence>
<protein>
    <recommendedName>
        <fullName evidence="5">6-carboxy-5,6,7,8-tetrahydropterin synthase</fullName>
        <ecNumber evidence="4">4.1.2.50</ecNumber>
    </recommendedName>
    <alternativeName>
        <fullName evidence="9">Queuosine biosynthesis protein QueD</fullName>
    </alternativeName>
</protein>
<evidence type="ECO:0000256" key="4">
    <source>
        <dbReference type="ARBA" id="ARBA00012982"/>
    </source>
</evidence>
<dbReference type="InterPro" id="IPR007115">
    <property type="entry name" value="6-PTP_synth/QueD"/>
</dbReference>
<proteinExistence type="inferred from homology"/>
<evidence type="ECO:0000256" key="6">
    <source>
        <dbReference type="ARBA" id="ARBA00022723"/>
    </source>
</evidence>
<dbReference type="PANTHER" id="PTHR12589">
    <property type="entry name" value="PYRUVOYL TETRAHYDROBIOPTERIN SYNTHASE"/>
    <property type="match status" value="1"/>
</dbReference>
<dbReference type="UniPathway" id="UPA00391"/>
<dbReference type="PANTHER" id="PTHR12589:SF7">
    <property type="entry name" value="6-PYRUVOYL TETRAHYDROBIOPTERIN SYNTHASE"/>
    <property type="match status" value="1"/>
</dbReference>
<sequence>MKQKYHLVKHFWIACAHRVPNAGKCDRIHRHNYKVTFCIEGSKLDDKGMLIDFRDVKHSIEDKYDHYLLNDFPEFDVDQGGSAPSTEKVAEVFYSIIKDLCLMKINQPKVKWVEVQETNEVFVRYSEELEN</sequence>
<dbReference type="SUPFAM" id="SSF55620">
    <property type="entry name" value="Tetrahydrobiopterin biosynthesis enzymes-like"/>
    <property type="match status" value="1"/>
</dbReference>
<dbReference type="GO" id="GO:0070497">
    <property type="term" value="F:6-carboxytetrahydropterin synthase activity"/>
    <property type="evidence" value="ECO:0007669"/>
    <property type="project" value="UniProtKB-EC"/>
</dbReference>
<evidence type="ECO:0000256" key="7">
    <source>
        <dbReference type="ARBA" id="ARBA00022833"/>
    </source>
</evidence>
<dbReference type="RefSeq" id="WP_091260676.1">
    <property type="nucleotide sequence ID" value="NZ_FNDE01000020.1"/>
</dbReference>
<evidence type="ECO:0000256" key="5">
    <source>
        <dbReference type="ARBA" id="ARBA00018141"/>
    </source>
</evidence>
<evidence type="ECO:0000256" key="9">
    <source>
        <dbReference type="ARBA" id="ARBA00031449"/>
    </source>
</evidence>
<comment type="catalytic activity">
    <reaction evidence="10">
        <text>7,8-dihydroneopterin 3'-triphosphate + H2O = 6-carboxy-5,6,7,8-tetrahydropterin + triphosphate + acetaldehyde + 2 H(+)</text>
        <dbReference type="Rhea" id="RHEA:27966"/>
        <dbReference type="ChEBI" id="CHEBI:15343"/>
        <dbReference type="ChEBI" id="CHEBI:15377"/>
        <dbReference type="ChEBI" id="CHEBI:15378"/>
        <dbReference type="ChEBI" id="CHEBI:18036"/>
        <dbReference type="ChEBI" id="CHEBI:58462"/>
        <dbReference type="ChEBI" id="CHEBI:61032"/>
        <dbReference type="EC" id="4.1.2.50"/>
    </reaction>
</comment>
<name>A0A1G8BMG2_ANETH</name>
<dbReference type="Proteomes" id="UP000198956">
    <property type="component" value="Unassembled WGS sequence"/>
</dbReference>
<reference evidence="11 12" key="1">
    <citation type="submission" date="2016-10" db="EMBL/GenBank/DDBJ databases">
        <authorList>
            <person name="de Groot N.N."/>
        </authorList>
    </citation>
    <scope>NUCLEOTIDE SEQUENCE [LARGE SCALE GENOMIC DNA]</scope>
    <source>
        <strain evidence="11 12">L 420-91</strain>
    </source>
</reference>
<evidence type="ECO:0000256" key="1">
    <source>
        <dbReference type="ARBA" id="ARBA00001947"/>
    </source>
</evidence>